<accession>A0A6I9ZAQ3</accession>
<dbReference type="RefSeq" id="XP_014164774.2">
    <property type="nucleotide sequence ID" value="XM_014309299.2"/>
</dbReference>
<evidence type="ECO:0000313" key="17">
    <source>
        <dbReference type="RefSeq" id="XP_014164774.2"/>
    </source>
</evidence>
<feature type="domain" description="Cadherin" evidence="15">
    <location>
        <begin position="568"/>
        <end position="671"/>
    </location>
</feature>
<dbReference type="FunFam" id="2.60.40.60:FF:000162">
    <property type="entry name" value="Protocadherin-20"/>
    <property type="match status" value="1"/>
</dbReference>
<feature type="domain" description="Cadherin" evidence="15">
    <location>
        <begin position="672"/>
        <end position="774"/>
    </location>
</feature>
<dbReference type="KEGG" id="gfr:102042482"/>
<dbReference type="InterPro" id="IPR020894">
    <property type="entry name" value="Cadherin_CS"/>
</dbReference>
<dbReference type="AlphaFoldDB" id="A0A6I9ZAQ3"/>
<keyword evidence="3 14" id="KW-0812">Transmembrane</keyword>
<evidence type="ECO:0000256" key="4">
    <source>
        <dbReference type="ARBA" id="ARBA00022729"/>
    </source>
</evidence>
<dbReference type="InterPro" id="IPR002126">
    <property type="entry name" value="Cadherin-like_dom"/>
</dbReference>
<evidence type="ECO:0000256" key="6">
    <source>
        <dbReference type="ARBA" id="ARBA00022837"/>
    </source>
</evidence>
<dbReference type="FunFam" id="2.60.40.60:FF:000007">
    <property type="entry name" value="Protocadherin alpha 2"/>
    <property type="match status" value="1"/>
</dbReference>
<keyword evidence="2" id="KW-1003">Cell membrane</keyword>
<feature type="domain" description="Cadherin" evidence="15">
    <location>
        <begin position="778"/>
        <end position="895"/>
    </location>
</feature>
<proteinExistence type="predicted"/>
<dbReference type="PROSITE" id="PS00232">
    <property type="entry name" value="CADHERIN_1"/>
    <property type="match status" value="2"/>
</dbReference>
<evidence type="ECO:0000256" key="9">
    <source>
        <dbReference type="ARBA" id="ARBA00023136"/>
    </source>
</evidence>
<feature type="domain" description="Cadherin" evidence="15">
    <location>
        <begin position="353"/>
        <end position="462"/>
    </location>
</feature>
<gene>
    <name evidence="17" type="primary">PCDH20</name>
</gene>
<protein>
    <recommendedName>
        <fullName evidence="11">Protocadherin-20</fullName>
    </recommendedName>
</protein>
<keyword evidence="7" id="KW-0130">Cell adhesion</keyword>
<keyword evidence="9 14" id="KW-0472">Membrane</keyword>
<dbReference type="InParanoid" id="A0A6I9ZAQ3"/>
<dbReference type="GO" id="GO:0007156">
    <property type="term" value="P:homophilic cell adhesion via plasma membrane adhesion molecules"/>
    <property type="evidence" value="ECO:0007669"/>
    <property type="project" value="InterPro"/>
</dbReference>
<dbReference type="Pfam" id="PF00028">
    <property type="entry name" value="Cadherin"/>
    <property type="match status" value="5"/>
</dbReference>
<feature type="region of interest" description="Disordered" evidence="13">
    <location>
        <begin position="37"/>
        <end position="68"/>
    </location>
</feature>
<feature type="transmembrane region" description="Helical" evidence="14">
    <location>
        <begin position="922"/>
        <end position="945"/>
    </location>
</feature>
<dbReference type="PRINTS" id="PR00205">
    <property type="entry name" value="CADHERIN"/>
</dbReference>
<feature type="domain" description="Cadherin" evidence="15">
    <location>
        <begin position="242"/>
        <end position="352"/>
    </location>
</feature>
<evidence type="ECO:0000256" key="10">
    <source>
        <dbReference type="ARBA" id="ARBA00023180"/>
    </source>
</evidence>
<evidence type="ECO:0000256" key="7">
    <source>
        <dbReference type="ARBA" id="ARBA00022889"/>
    </source>
</evidence>
<keyword evidence="5" id="KW-0677">Repeat</keyword>
<evidence type="ECO:0000259" key="15">
    <source>
        <dbReference type="PROSITE" id="PS50268"/>
    </source>
</evidence>
<dbReference type="GO" id="GO:0005509">
    <property type="term" value="F:calcium ion binding"/>
    <property type="evidence" value="ECO:0007669"/>
    <property type="project" value="UniProtKB-UniRule"/>
</dbReference>
<dbReference type="OrthoDB" id="6252479at2759"/>
<comment type="subcellular location">
    <subcellularLocation>
        <location evidence="1">Cell membrane</location>
        <topology evidence="1">Single-pass type I membrane protein</topology>
    </subcellularLocation>
</comment>
<evidence type="ECO:0000256" key="14">
    <source>
        <dbReference type="SAM" id="Phobius"/>
    </source>
</evidence>
<dbReference type="FunFam" id="2.60.40.60:FF:000005">
    <property type="entry name" value="Protocadherin 9"/>
    <property type="match status" value="1"/>
</dbReference>
<dbReference type="SMART" id="SM00112">
    <property type="entry name" value="CA"/>
    <property type="match status" value="6"/>
</dbReference>
<evidence type="ECO:0000256" key="8">
    <source>
        <dbReference type="ARBA" id="ARBA00022989"/>
    </source>
</evidence>
<evidence type="ECO:0000256" key="3">
    <source>
        <dbReference type="ARBA" id="ARBA00022692"/>
    </source>
</evidence>
<reference evidence="17" key="1">
    <citation type="submission" date="2025-08" db="UniProtKB">
        <authorList>
            <consortium name="RefSeq"/>
        </authorList>
    </citation>
    <scope>IDENTIFICATION</scope>
</reference>
<keyword evidence="16" id="KW-1185">Reference proteome</keyword>
<evidence type="ECO:0000256" key="2">
    <source>
        <dbReference type="ARBA" id="ARBA00022475"/>
    </source>
</evidence>
<dbReference type="CTD" id="64881"/>
<keyword evidence="10" id="KW-0325">Glycoprotein</keyword>
<evidence type="ECO:0000256" key="13">
    <source>
        <dbReference type="SAM" id="MobiDB-lite"/>
    </source>
</evidence>
<dbReference type="FunFam" id="2.60.40.60:FF:000016">
    <property type="entry name" value="Protocadherin 9"/>
    <property type="match status" value="1"/>
</dbReference>
<dbReference type="PROSITE" id="PS50268">
    <property type="entry name" value="CADHERIN_2"/>
    <property type="match status" value="7"/>
</dbReference>
<evidence type="ECO:0000256" key="1">
    <source>
        <dbReference type="ARBA" id="ARBA00004251"/>
    </source>
</evidence>
<dbReference type="Proteomes" id="UP000504602">
    <property type="component" value="Unplaced"/>
</dbReference>
<dbReference type="FunFam" id="2.60.40.60:FF:000145">
    <property type="entry name" value="protocadherin-20"/>
    <property type="match status" value="1"/>
</dbReference>
<evidence type="ECO:0000256" key="5">
    <source>
        <dbReference type="ARBA" id="ARBA00022737"/>
    </source>
</evidence>
<feature type="domain" description="Cadherin" evidence="15">
    <location>
        <begin position="105"/>
        <end position="241"/>
    </location>
</feature>
<dbReference type="InterPro" id="IPR015919">
    <property type="entry name" value="Cadherin-like_sf"/>
</dbReference>
<keyword evidence="4" id="KW-0732">Signal</keyword>
<dbReference type="PANTHER" id="PTHR24028">
    <property type="entry name" value="CADHERIN-87A"/>
    <property type="match status" value="1"/>
</dbReference>
<dbReference type="InterPro" id="IPR050174">
    <property type="entry name" value="Protocadherin/Cadherin-CA"/>
</dbReference>
<evidence type="ECO:0000313" key="16">
    <source>
        <dbReference type="Proteomes" id="UP000504602"/>
    </source>
</evidence>
<name>A0A6I9ZAQ3_GEOFO</name>
<dbReference type="FunFam" id="2.60.40.60:FF:000002">
    <property type="entry name" value="Protocadherin alpha 2"/>
    <property type="match status" value="1"/>
</dbReference>
<dbReference type="SUPFAM" id="SSF49313">
    <property type="entry name" value="Cadherin-like"/>
    <property type="match status" value="6"/>
</dbReference>
<keyword evidence="8 14" id="KW-1133">Transmembrane helix</keyword>
<dbReference type="GO" id="GO:0005886">
    <property type="term" value="C:plasma membrane"/>
    <property type="evidence" value="ECO:0007669"/>
    <property type="project" value="UniProtKB-SubCell"/>
</dbReference>
<feature type="domain" description="Cadherin" evidence="15">
    <location>
        <begin position="465"/>
        <end position="567"/>
    </location>
</feature>
<dbReference type="CDD" id="cd11304">
    <property type="entry name" value="Cadherin_repeat"/>
    <property type="match status" value="6"/>
</dbReference>
<keyword evidence="6 12" id="KW-0106">Calcium</keyword>
<dbReference type="PANTHER" id="PTHR24028:SF260">
    <property type="entry name" value="PROTOCADHERIN-20"/>
    <property type="match status" value="1"/>
</dbReference>
<dbReference type="Gene3D" id="2.60.40.60">
    <property type="entry name" value="Cadherins"/>
    <property type="match status" value="7"/>
</dbReference>
<evidence type="ECO:0000256" key="11">
    <source>
        <dbReference type="ARBA" id="ARBA00072296"/>
    </source>
</evidence>
<dbReference type="FunCoup" id="A0A6I9ZAQ3">
    <property type="interactions" value="13"/>
</dbReference>
<sequence>MAGDTLASAGSLLRAALPLRGSSAQLAVSAGSRGTLRGWPGTRLGRAGASTSAGNPAGSAERAASPLHRGTREHAAKAAFGTGLGHLLLFLLFVGPFNCFASYSRATELFYSLNEGLPAGVLIGSLARDLRLPTADSQQAASLQPPLSFTLASHGLGGQYVQLDNRSGELHTSAVEIDREALCMESSGATIFGGSAAVSSSSPSPESCLLLLDVLVLPQEYFRLVKVKIAIRDVNDNAPRFPVPHIRLSVPENAPVNTRLAIEHPALDPDMGTNGVQTYRLRDNYGVFTLDVEENENGERTPYLIVMGALDREMQDEYVTVIIAEDGGTPPLVGSATLTIGISDINDNCPQFNDSQLNITLYGNSSLGTHVATVHAVDMDLGSNAQITYSYSQKVPQPSRDLFHLNESTGAITLSTKVGGDTPRLHRLIILGNGPGCIPAVITVLVTIIKVMMRPPEVVPRFIANEVEGVVYLKELEPINTPIAFFTIKDPDEKYKVSCYLDGDGPFRLSPYKPYNNEYLLETTKPLDFETQQLYEISVVAWNSEGFHVKKVVKVQVLDDNDNSPVFSEQLIELSIEENNVPNAFLTKLHATDADSGERGQVSYFLGPDAPSYFALDKTTGVLTVSTQLDREEKEKYRYTVKAVDSGFPPRESIATVTITVLDKNDNSPRFINKDFSFFVPENFPGFGEIGVISVTDADAGQNGWVALSVLNGSDIFVIDTGKGVLRAKVSLDREQQSSYVLWIEAVDGGDPALSSTAKITILLLDINDNPPLVLFPQSNMSYLLVLPSTLPGSPITEVYAVDKDTGMNAVIAYSIIGRRGPRPESFRIDPKTGNITLEESLMQNDYGLYRLLVKVSDHGYPEPLHSTVMVNLFVNDTVSNESYIESLLRKEPDISVEEKQPQISIEPTHKKMESASCMPTLVALSIISLGSIALVTGMGIYICLRKGKKHHRADENLEVQIPLNGRINLHMLEKKPVEISNI</sequence>
<dbReference type="GeneID" id="102042482"/>
<organism evidence="16 17">
    <name type="scientific">Geospiza fortis</name>
    <name type="common">Medium ground-finch</name>
    <dbReference type="NCBI Taxonomy" id="48883"/>
    <lineage>
        <taxon>Eukaryota</taxon>
        <taxon>Metazoa</taxon>
        <taxon>Chordata</taxon>
        <taxon>Craniata</taxon>
        <taxon>Vertebrata</taxon>
        <taxon>Euteleostomi</taxon>
        <taxon>Archelosauria</taxon>
        <taxon>Archosauria</taxon>
        <taxon>Dinosauria</taxon>
        <taxon>Saurischia</taxon>
        <taxon>Theropoda</taxon>
        <taxon>Coelurosauria</taxon>
        <taxon>Aves</taxon>
        <taxon>Neognathae</taxon>
        <taxon>Neoaves</taxon>
        <taxon>Telluraves</taxon>
        <taxon>Australaves</taxon>
        <taxon>Passeriformes</taxon>
        <taxon>Thraupidae</taxon>
        <taxon>Geospiza</taxon>
    </lineage>
</organism>
<evidence type="ECO:0000256" key="12">
    <source>
        <dbReference type="PROSITE-ProRule" id="PRU00043"/>
    </source>
</evidence>